<dbReference type="GeneID" id="111102662"/>
<evidence type="ECO:0000313" key="6">
    <source>
        <dbReference type="Proteomes" id="UP000694844"/>
    </source>
</evidence>
<dbReference type="SMART" id="SM00186">
    <property type="entry name" value="FBG"/>
    <property type="match status" value="1"/>
</dbReference>
<gene>
    <name evidence="7" type="primary">LOC111102662</name>
</gene>
<evidence type="ECO:0000313" key="7">
    <source>
        <dbReference type="RefSeq" id="XP_022291201.1"/>
    </source>
</evidence>
<proteinExistence type="predicted"/>
<evidence type="ECO:0000256" key="4">
    <source>
        <dbReference type="SAM" id="SignalP"/>
    </source>
</evidence>
<evidence type="ECO:0000256" key="2">
    <source>
        <dbReference type="SAM" id="Coils"/>
    </source>
</evidence>
<dbReference type="Proteomes" id="UP000694844">
    <property type="component" value="Chromosome 7"/>
</dbReference>
<dbReference type="PANTHER" id="PTHR19143">
    <property type="entry name" value="FIBRINOGEN/TENASCIN/ANGIOPOEITIN"/>
    <property type="match status" value="1"/>
</dbReference>
<name>A0A8B8AIY5_CRAVI</name>
<reference evidence="7" key="1">
    <citation type="submission" date="2025-08" db="UniProtKB">
        <authorList>
            <consortium name="RefSeq"/>
        </authorList>
    </citation>
    <scope>IDENTIFICATION</scope>
    <source>
        <tissue evidence="7">Whole sample</tissue>
    </source>
</reference>
<evidence type="ECO:0000259" key="5">
    <source>
        <dbReference type="PROSITE" id="PS51406"/>
    </source>
</evidence>
<keyword evidence="6" id="KW-1185">Reference proteome</keyword>
<dbReference type="CDD" id="cd00087">
    <property type="entry name" value="FReD"/>
    <property type="match status" value="1"/>
</dbReference>
<evidence type="ECO:0000256" key="3">
    <source>
        <dbReference type="SAM" id="MobiDB-lite"/>
    </source>
</evidence>
<dbReference type="InterPro" id="IPR020837">
    <property type="entry name" value="Fibrinogen_CS"/>
</dbReference>
<keyword evidence="2" id="KW-0175">Coiled coil</keyword>
<dbReference type="InterPro" id="IPR002181">
    <property type="entry name" value="Fibrinogen_a/b/g_C_dom"/>
</dbReference>
<feature type="signal peptide" evidence="4">
    <location>
        <begin position="1"/>
        <end position="17"/>
    </location>
</feature>
<keyword evidence="4" id="KW-0732">Signal</keyword>
<dbReference type="NCBIfam" id="NF040941">
    <property type="entry name" value="GGGWT_bact"/>
    <property type="match status" value="1"/>
</dbReference>
<evidence type="ECO:0000256" key="1">
    <source>
        <dbReference type="ARBA" id="ARBA00023157"/>
    </source>
</evidence>
<feature type="chain" id="PRO_5034479492" evidence="4">
    <location>
        <begin position="18"/>
        <end position="541"/>
    </location>
</feature>
<feature type="coiled-coil region" evidence="2">
    <location>
        <begin position="86"/>
        <end position="151"/>
    </location>
</feature>
<accession>A0A8B8AIY5</accession>
<dbReference type="InterPro" id="IPR050373">
    <property type="entry name" value="Fibrinogen_C-term_domain"/>
</dbReference>
<dbReference type="Gene3D" id="3.90.215.10">
    <property type="entry name" value="Gamma Fibrinogen, chain A, domain 1"/>
    <property type="match status" value="1"/>
</dbReference>
<organism evidence="6 7">
    <name type="scientific">Crassostrea virginica</name>
    <name type="common">Eastern oyster</name>
    <dbReference type="NCBI Taxonomy" id="6565"/>
    <lineage>
        <taxon>Eukaryota</taxon>
        <taxon>Metazoa</taxon>
        <taxon>Spiralia</taxon>
        <taxon>Lophotrochozoa</taxon>
        <taxon>Mollusca</taxon>
        <taxon>Bivalvia</taxon>
        <taxon>Autobranchia</taxon>
        <taxon>Pteriomorphia</taxon>
        <taxon>Ostreida</taxon>
        <taxon>Ostreoidea</taxon>
        <taxon>Ostreidae</taxon>
        <taxon>Crassostrea</taxon>
    </lineage>
</organism>
<dbReference type="InterPro" id="IPR036056">
    <property type="entry name" value="Fibrinogen-like_C"/>
</dbReference>
<dbReference type="GO" id="GO:0005615">
    <property type="term" value="C:extracellular space"/>
    <property type="evidence" value="ECO:0007669"/>
    <property type="project" value="TreeGrafter"/>
</dbReference>
<feature type="domain" description="Fibrinogen C-terminal" evidence="5">
    <location>
        <begin position="324"/>
        <end position="541"/>
    </location>
</feature>
<dbReference type="PROSITE" id="PS51406">
    <property type="entry name" value="FIBRINOGEN_C_2"/>
    <property type="match status" value="1"/>
</dbReference>
<dbReference type="Pfam" id="PF00147">
    <property type="entry name" value="Fibrinogen_C"/>
    <property type="match status" value="1"/>
</dbReference>
<protein>
    <submittedName>
        <fullName evidence="7">Angiopoietin-related protein 7-like</fullName>
    </submittedName>
</protein>
<dbReference type="AlphaFoldDB" id="A0A8B8AIY5"/>
<dbReference type="RefSeq" id="XP_022291201.1">
    <property type="nucleotide sequence ID" value="XM_022435493.1"/>
</dbReference>
<dbReference type="SUPFAM" id="SSF56496">
    <property type="entry name" value="Fibrinogen C-terminal domain-like"/>
    <property type="match status" value="1"/>
</dbReference>
<dbReference type="InterPro" id="IPR014716">
    <property type="entry name" value="Fibrinogen_a/b/g_C_1"/>
</dbReference>
<dbReference type="KEGG" id="cvn:111102662"/>
<sequence length="541" mass="62449">MMFYLILGFLFVAQTNSLSSVSDDKPQPTGPDGQTTTCRCKTEDTQSDILRQLLNQETLIRMTMDKKVSDLANEMAEMKNYVKTSNKQFQDAKGEIEANNNQLQDTKRETETNKNQLQEAIREIEINNQQLKVAMAEIVSLRNEVLLLKDQNSKFKADELKFQEKLNFRFVTTEENIIQVVNSYHEQFKTNLNERFETFQINTSYNIVDIQTKMDVLSVSLLDLKNQTTKLNTSLPDVIDRKLTDVSAYWNSSLTELNHRFVSTLSKMDNDHADKIAQLSDGINNTLNTIKTEVDQTQKAQLEMSSVVSSAVSSLEVIRQSMSLFHKQDYVDCSIILRENPYTKGQDGVYTIYYDKNRYKTVYCDMTTEGGGWTVIQNRIDGSTDFYRTWKEYKEGFGNSSHNYWIGNDVIHQLTKDKTQVLRVELQRFSGEKGYAEYSTFIVDDEQSKYKLTVAGYKGNIRDHLNYHNGSKFSTPDQYNDGDGSSCAQYYHGAWWYNSCYYSNLNGKYMGPNVIDNKSMNWKWAKSGESLKKSRMMIRST</sequence>
<dbReference type="OrthoDB" id="6121324at2759"/>
<keyword evidence="1" id="KW-1015">Disulfide bond</keyword>
<feature type="region of interest" description="Disordered" evidence="3">
    <location>
        <begin position="19"/>
        <end position="40"/>
    </location>
</feature>
<dbReference type="PROSITE" id="PS00514">
    <property type="entry name" value="FIBRINOGEN_C_1"/>
    <property type="match status" value="1"/>
</dbReference>